<dbReference type="Pfam" id="PF14273">
    <property type="entry name" value="DUF4360"/>
    <property type="match status" value="1"/>
</dbReference>
<keyword evidence="3" id="KW-1185">Reference proteome</keyword>
<name>A0ABT8BVT6_9VIBR</name>
<evidence type="ECO:0000313" key="2">
    <source>
        <dbReference type="EMBL" id="MDN3610768.1"/>
    </source>
</evidence>
<dbReference type="PANTHER" id="PTHR38847">
    <property type="match status" value="1"/>
</dbReference>
<sequence length="224" mass="24386">MNKKFSFVTLLAASNAVMISQASAQVEIVHFDSVEVNIQSLQSSGSGCPFGTVSSTIAPDGKSFVLGFDEYIAEAGPDISRRENRKTCQVTAVLGIPNGFSFTLADVNYRGYADLDAQVSAKQTSSYFFAGARQEATLRTEFVGPISDNYQLSDRIGLESLVWSSCNATEPVVIKTEIKVDNRRARDKSGLITLDTIDGKLTHRYGLMFKKCDETSNAPSAERI</sequence>
<protein>
    <submittedName>
        <fullName evidence="2">DUF4360 domain-containing protein</fullName>
    </submittedName>
</protein>
<evidence type="ECO:0000313" key="3">
    <source>
        <dbReference type="Proteomes" id="UP001238540"/>
    </source>
</evidence>
<dbReference type="InterPro" id="IPR025649">
    <property type="entry name" value="DUF4360"/>
</dbReference>
<feature type="chain" id="PRO_5046197087" evidence="1">
    <location>
        <begin position="25"/>
        <end position="224"/>
    </location>
</feature>
<keyword evidence="1" id="KW-0732">Signal</keyword>
<feature type="signal peptide" evidence="1">
    <location>
        <begin position="1"/>
        <end position="24"/>
    </location>
</feature>
<comment type="caution">
    <text evidence="2">The sequence shown here is derived from an EMBL/GenBank/DDBJ whole genome shotgun (WGS) entry which is preliminary data.</text>
</comment>
<proteinExistence type="predicted"/>
<dbReference type="Proteomes" id="UP001238540">
    <property type="component" value="Unassembled WGS sequence"/>
</dbReference>
<dbReference type="RefSeq" id="WP_076585739.1">
    <property type="nucleotide sequence ID" value="NZ_JABEYA020000001.1"/>
</dbReference>
<evidence type="ECO:0000256" key="1">
    <source>
        <dbReference type="SAM" id="SignalP"/>
    </source>
</evidence>
<organism evidence="2 3">
    <name type="scientific">Vibrio ostreicida</name>
    <dbReference type="NCBI Taxonomy" id="526588"/>
    <lineage>
        <taxon>Bacteria</taxon>
        <taxon>Pseudomonadati</taxon>
        <taxon>Pseudomonadota</taxon>
        <taxon>Gammaproteobacteria</taxon>
        <taxon>Vibrionales</taxon>
        <taxon>Vibrionaceae</taxon>
        <taxon>Vibrio</taxon>
    </lineage>
</organism>
<accession>A0ABT8BVT6</accession>
<dbReference type="EMBL" id="JAUFQC010000001">
    <property type="protein sequence ID" value="MDN3610768.1"/>
    <property type="molecule type" value="Genomic_DNA"/>
</dbReference>
<gene>
    <name evidence="2" type="ORF">QWZ16_13765</name>
</gene>
<dbReference type="PANTHER" id="PTHR38847:SF1">
    <property type="entry name" value="PSEUDOURIDINE SYNTHASE RSUA_RLUA-LIKE DOMAIN-CONTAINING PROTEIN"/>
    <property type="match status" value="1"/>
</dbReference>
<reference evidence="3" key="1">
    <citation type="journal article" date="2019" name="Int. J. Syst. Evol. Microbiol.">
        <title>The Global Catalogue of Microorganisms (GCM) 10K type strain sequencing project: providing services to taxonomists for standard genome sequencing and annotation.</title>
        <authorList>
            <consortium name="The Broad Institute Genomics Platform"/>
            <consortium name="The Broad Institute Genome Sequencing Center for Infectious Disease"/>
            <person name="Wu L."/>
            <person name="Ma J."/>
        </authorList>
    </citation>
    <scope>NUCLEOTIDE SEQUENCE [LARGE SCALE GENOMIC DNA]</scope>
    <source>
        <strain evidence="3">CECT 7398</strain>
    </source>
</reference>